<keyword evidence="2" id="KW-1185">Reference proteome</keyword>
<proteinExistence type="predicted"/>
<dbReference type="AlphaFoldDB" id="A0AAE0MZT4"/>
<dbReference type="Proteomes" id="UP001287356">
    <property type="component" value="Unassembled WGS sequence"/>
</dbReference>
<evidence type="ECO:0000313" key="1">
    <source>
        <dbReference type="EMBL" id="KAK3364918.1"/>
    </source>
</evidence>
<accession>A0AAE0MZT4</accession>
<reference evidence="1" key="2">
    <citation type="submission" date="2023-06" db="EMBL/GenBank/DDBJ databases">
        <authorList>
            <consortium name="Lawrence Berkeley National Laboratory"/>
            <person name="Haridas S."/>
            <person name="Hensen N."/>
            <person name="Bonometti L."/>
            <person name="Westerberg I."/>
            <person name="Brannstrom I.O."/>
            <person name="Guillou S."/>
            <person name="Cros-Aarteil S."/>
            <person name="Calhoun S."/>
            <person name="Kuo A."/>
            <person name="Mondo S."/>
            <person name="Pangilinan J."/>
            <person name="Riley R."/>
            <person name="Labutti K."/>
            <person name="Andreopoulos B."/>
            <person name="Lipzen A."/>
            <person name="Chen C."/>
            <person name="Yanf M."/>
            <person name="Daum C."/>
            <person name="Ng V."/>
            <person name="Clum A."/>
            <person name="Steindorff A."/>
            <person name="Ohm R."/>
            <person name="Martin F."/>
            <person name="Silar P."/>
            <person name="Natvig D."/>
            <person name="Lalanne C."/>
            <person name="Gautier V."/>
            <person name="Ament-Velasquez S.L."/>
            <person name="Kruys A."/>
            <person name="Hutchinson M.I."/>
            <person name="Powell A.J."/>
            <person name="Barry K."/>
            <person name="Miller A.N."/>
            <person name="Grigoriev I.V."/>
            <person name="Debuchy R."/>
            <person name="Gladieux P."/>
            <person name="Thoren M.H."/>
            <person name="Johannesson H."/>
        </authorList>
    </citation>
    <scope>NUCLEOTIDE SEQUENCE</scope>
    <source>
        <strain evidence="1">CBS 958.72</strain>
    </source>
</reference>
<sequence>MDAVGGDGYIPWTNEIELLPSSNSEASTSCACKVSWNRDNRPEHRFRAEIVFRSREDVAKELEATYKEIRDRNAYVEDEEDDDDNKMHQTAEMEAQISEGLKKISAVWGVKEEELKDMTAKSLLESNQDVLALLGTTKRLSSANADEFSEAVKPYIDVLDNTYGFKAWPLINEAKLFIIDEIDCDVFVKSKRPLKTDQALQEDNEEVKRLTTSLHPIETQIKTEQKNLAAMDLKLNNYDSELKALTPSGPGSQKPLYLFFFVEVERIGRLARLTRRVRGNQLVVHQAVHQRFLHNIVGFFVFVAERGWFWE</sequence>
<gene>
    <name evidence="1" type="ORF">B0T24DRAFT_598245</name>
</gene>
<evidence type="ECO:0000313" key="2">
    <source>
        <dbReference type="Proteomes" id="UP001287356"/>
    </source>
</evidence>
<name>A0AAE0MZT4_9PEZI</name>
<dbReference type="PANTHER" id="PTHR36681:SF3">
    <property type="entry name" value="NUCLEAR GTPASE, GERMINAL CENTER-ASSOCIATED, TANDEM DUPLICATE 3"/>
    <property type="match status" value="1"/>
</dbReference>
<protein>
    <submittedName>
        <fullName evidence="1">Uncharacterized protein</fullName>
    </submittedName>
</protein>
<reference evidence="1" key="1">
    <citation type="journal article" date="2023" name="Mol. Phylogenet. Evol.">
        <title>Genome-scale phylogeny and comparative genomics of the fungal order Sordariales.</title>
        <authorList>
            <person name="Hensen N."/>
            <person name="Bonometti L."/>
            <person name="Westerberg I."/>
            <person name="Brannstrom I.O."/>
            <person name="Guillou S."/>
            <person name="Cros-Aarteil S."/>
            <person name="Calhoun S."/>
            <person name="Haridas S."/>
            <person name="Kuo A."/>
            <person name="Mondo S."/>
            <person name="Pangilinan J."/>
            <person name="Riley R."/>
            <person name="LaButti K."/>
            <person name="Andreopoulos B."/>
            <person name="Lipzen A."/>
            <person name="Chen C."/>
            <person name="Yan M."/>
            <person name="Daum C."/>
            <person name="Ng V."/>
            <person name="Clum A."/>
            <person name="Steindorff A."/>
            <person name="Ohm R.A."/>
            <person name="Martin F."/>
            <person name="Silar P."/>
            <person name="Natvig D.O."/>
            <person name="Lalanne C."/>
            <person name="Gautier V."/>
            <person name="Ament-Velasquez S.L."/>
            <person name="Kruys A."/>
            <person name="Hutchinson M.I."/>
            <person name="Powell A.J."/>
            <person name="Barry K."/>
            <person name="Miller A.N."/>
            <person name="Grigoriev I.V."/>
            <person name="Debuchy R."/>
            <person name="Gladieux P."/>
            <person name="Hiltunen Thoren M."/>
            <person name="Johannesson H."/>
        </authorList>
    </citation>
    <scope>NUCLEOTIDE SEQUENCE</scope>
    <source>
        <strain evidence="1">CBS 958.72</strain>
    </source>
</reference>
<organism evidence="1 2">
    <name type="scientific">Lasiosphaeria ovina</name>
    <dbReference type="NCBI Taxonomy" id="92902"/>
    <lineage>
        <taxon>Eukaryota</taxon>
        <taxon>Fungi</taxon>
        <taxon>Dikarya</taxon>
        <taxon>Ascomycota</taxon>
        <taxon>Pezizomycotina</taxon>
        <taxon>Sordariomycetes</taxon>
        <taxon>Sordariomycetidae</taxon>
        <taxon>Sordariales</taxon>
        <taxon>Lasiosphaeriaceae</taxon>
        <taxon>Lasiosphaeria</taxon>
    </lineage>
</organism>
<comment type="caution">
    <text evidence="1">The sequence shown here is derived from an EMBL/GenBank/DDBJ whole genome shotgun (WGS) entry which is preliminary data.</text>
</comment>
<dbReference type="EMBL" id="JAULSN010000009">
    <property type="protein sequence ID" value="KAK3364918.1"/>
    <property type="molecule type" value="Genomic_DNA"/>
</dbReference>
<dbReference type="PANTHER" id="PTHR36681">
    <property type="entry name" value="NUCLEAR GTPASE, GERMINAL CENTER-ASSOCIATED, TANDEM DUPLICATE 3"/>
    <property type="match status" value="1"/>
</dbReference>